<feature type="region of interest" description="Disordered" evidence="1">
    <location>
        <begin position="18"/>
        <end position="40"/>
    </location>
</feature>
<dbReference type="EMBL" id="GGEC01024808">
    <property type="protein sequence ID" value="MBX05292.1"/>
    <property type="molecule type" value="Transcribed_RNA"/>
</dbReference>
<organism evidence="2">
    <name type="scientific">Rhizophora mucronata</name>
    <name type="common">Asiatic mangrove</name>
    <dbReference type="NCBI Taxonomy" id="61149"/>
    <lineage>
        <taxon>Eukaryota</taxon>
        <taxon>Viridiplantae</taxon>
        <taxon>Streptophyta</taxon>
        <taxon>Embryophyta</taxon>
        <taxon>Tracheophyta</taxon>
        <taxon>Spermatophyta</taxon>
        <taxon>Magnoliopsida</taxon>
        <taxon>eudicotyledons</taxon>
        <taxon>Gunneridae</taxon>
        <taxon>Pentapetalae</taxon>
        <taxon>rosids</taxon>
        <taxon>fabids</taxon>
        <taxon>Malpighiales</taxon>
        <taxon>Rhizophoraceae</taxon>
        <taxon>Rhizophora</taxon>
    </lineage>
</organism>
<accession>A0A2P2KHT9</accession>
<protein>
    <submittedName>
        <fullName evidence="2">V-type proton ATPase subunit F</fullName>
    </submittedName>
</protein>
<sequence length="67" mass="7504">MGMNSTWETYMLSTSQMPLTQQRKDASLGKGLNPAQDHKDGLLKESPKLLELACCSYQPKTLSYLQP</sequence>
<evidence type="ECO:0000313" key="2">
    <source>
        <dbReference type="EMBL" id="MBX05292.1"/>
    </source>
</evidence>
<evidence type="ECO:0000256" key="1">
    <source>
        <dbReference type="SAM" id="MobiDB-lite"/>
    </source>
</evidence>
<reference evidence="2" key="1">
    <citation type="submission" date="2018-02" db="EMBL/GenBank/DDBJ databases">
        <title>Rhizophora mucronata_Transcriptome.</title>
        <authorList>
            <person name="Meera S.P."/>
            <person name="Sreeshan A."/>
            <person name="Augustine A."/>
        </authorList>
    </citation>
    <scope>NUCLEOTIDE SEQUENCE</scope>
    <source>
        <tissue evidence="2">Leaf</tissue>
    </source>
</reference>
<dbReference type="AlphaFoldDB" id="A0A2P2KHT9"/>
<proteinExistence type="predicted"/>
<name>A0A2P2KHT9_RHIMU</name>